<dbReference type="InterPro" id="IPR023214">
    <property type="entry name" value="HAD_sf"/>
</dbReference>
<dbReference type="PANTHER" id="PTHR43768">
    <property type="entry name" value="TREHALOSE 6-PHOSPHATE PHOSPHATASE"/>
    <property type="match status" value="1"/>
</dbReference>
<name>A0AAV6X6C0_9LAMI</name>
<dbReference type="GO" id="GO:0004805">
    <property type="term" value="F:trehalose-phosphatase activity"/>
    <property type="evidence" value="ECO:0007669"/>
    <property type="project" value="InterPro"/>
</dbReference>
<organism evidence="1 2">
    <name type="scientific">Buddleja alternifolia</name>
    <dbReference type="NCBI Taxonomy" id="168488"/>
    <lineage>
        <taxon>Eukaryota</taxon>
        <taxon>Viridiplantae</taxon>
        <taxon>Streptophyta</taxon>
        <taxon>Embryophyta</taxon>
        <taxon>Tracheophyta</taxon>
        <taxon>Spermatophyta</taxon>
        <taxon>Magnoliopsida</taxon>
        <taxon>eudicotyledons</taxon>
        <taxon>Gunneridae</taxon>
        <taxon>Pentapetalae</taxon>
        <taxon>asterids</taxon>
        <taxon>lamiids</taxon>
        <taxon>Lamiales</taxon>
        <taxon>Scrophulariaceae</taxon>
        <taxon>Buddlejeae</taxon>
        <taxon>Buddleja</taxon>
    </lineage>
</organism>
<evidence type="ECO:0000313" key="2">
    <source>
        <dbReference type="Proteomes" id="UP000826271"/>
    </source>
</evidence>
<dbReference type="GO" id="GO:0005992">
    <property type="term" value="P:trehalose biosynthetic process"/>
    <property type="evidence" value="ECO:0007669"/>
    <property type="project" value="InterPro"/>
</dbReference>
<gene>
    <name evidence="1" type="ORF">BUALT_Bualt10G0028800</name>
</gene>
<keyword evidence="2" id="KW-1185">Reference proteome</keyword>
<dbReference type="Gene3D" id="3.40.50.1000">
    <property type="entry name" value="HAD superfamily/HAD-like"/>
    <property type="match status" value="1"/>
</dbReference>
<dbReference type="EMBL" id="WHWC01000010">
    <property type="protein sequence ID" value="KAG8374755.1"/>
    <property type="molecule type" value="Genomic_DNA"/>
</dbReference>
<proteinExistence type="predicted"/>
<dbReference type="Proteomes" id="UP000826271">
    <property type="component" value="Unassembled WGS sequence"/>
</dbReference>
<sequence length="129" mass="15154">MREWNKGSTIRANTNKHPEHFHNPDLLSIRYPSALNSFHIIMDCAKNRKLMIFLDYDGTLSPIVDDPDRAFISSNVRIYPEFNICCELYKFLELFCFPHVIKATYFSDAICCKECYKAFSSSHHQRKEP</sequence>
<reference evidence="1" key="1">
    <citation type="submission" date="2019-10" db="EMBL/GenBank/DDBJ databases">
        <authorList>
            <person name="Zhang R."/>
            <person name="Pan Y."/>
            <person name="Wang J."/>
            <person name="Ma R."/>
            <person name="Yu S."/>
        </authorList>
    </citation>
    <scope>NUCLEOTIDE SEQUENCE</scope>
    <source>
        <strain evidence="1">LA-IB0</strain>
        <tissue evidence="1">Leaf</tissue>
    </source>
</reference>
<dbReference type="InterPro" id="IPR044651">
    <property type="entry name" value="OTSB-like"/>
</dbReference>
<dbReference type="AlphaFoldDB" id="A0AAV6X6C0"/>
<evidence type="ECO:0000313" key="1">
    <source>
        <dbReference type="EMBL" id="KAG8374755.1"/>
    </source>
</evidence>
<accession>A0AAV6X6C0</accession>
<dbReference type="PANTHER" id="PTHR43768:SF17">
    <property type="entry name" value="TREHALOSE-PHOSPHATE PHOSPHATASE F-RELATED"/>
    <property type="match status" value="1"/>
</dbReference>
<protein>
    <submittedName>
        <fullName evidence="1">Uncharacterized protein</fullName>
    </submittedName>
</protein>
<comment type="caution">
    <text evidence="1">The sequence shown here is derived from an EMBL/GenBank/DDBJ whole genome shotgun (WGS) entry which is preliminary data.</text>
</comment>